<evidence type="ECO:0000313" key="1">
    <source>
        <dbReference type="EMBL" id="NYG05339.1"/>
    </source>
</evidence>
<evidence type="ECO:0000313" key="2">
    <source>
        <dbReference type="Proteomes" id="UP000549695"/>
    </source>
</evidence>
<accession>A0A852W8V8</accession>
<reference evidence="1 2" key="1">
    <citation type="submission" date="2020-07" db="EMBL/GenBank/DDBJ databases">
        <title>Sequencing the genomes of 1000 actinobacteria strains.</title>
        <authorList>
            <person name="Klenk H.-P."/>
        </authorList>
    </citation>
    <scope>NUCLEOTIDE SEQUENCE [LARGE SCALE GENOMIC DNA]</scope>
    <source>
        <strain evidence="1 2">DSM 44749</strain>
    </source>
</reference>
<gene>
    <name evidence="1" type="ORF">HDA37_005693</name>
</gene>
<dbReference type="EMBL" id="JACCCZ010000002">
    <property type="protein sequence ID" value="NYG05339.1"/>
    <property type="molecule type" value="Genomic_DNA"/>
</dbReference>
<keyword evidence="2" id="KW-1185">Reference proteome</keyword>
<protein>
    <submittedName>
        <fullName evidence="1">Uncharacterized protein</fullName>
    </submittedName>
</protein>
<sequence>MTVAAIATVITAVVCAVRHLLLVMGQARPSFFEHAGQAE</sequence>
<dbReference type="AlphaFoldDB" id="A0A852W8V8"/>
<proteinExistence type="predicted"/>
<comment type="caution">
    <text evidence="1">The sequence shown here is derived from an EMBL/GenBank/DDBJ whole genome shotgun (WGS) entry which is preliminary data.</text>
</comment>
<name>A0A852W8V8_PSEA5</name>
<dbReference type="Proteomes" id="UP000549695">
    <property type="component" value="Unassembled WGS sequence"/>
</dbReference>
<organism evidence="1 2">
    <name type="scientific">Pseudonocardia alni</name>
    <name type="common">Amycolata alni</name>
    <dbReference type="NCBI Taxonomy" id="33907"/>
    <lineage>
        <taxon>Bacteria</taxon>
        <taxon>Bacillati</taxon>
        <taxon>Actinomycetota</taxon>
        <taxon>Actinomycetes</taxon>
        <taxon>Pseudonocardiales</taxon>
        <taxon>Pseudonocardiaceae</taxon>
        <taxon>Pseudonocardia</taxon>
    </lineage>
</organism>